<gene>
    <name evidence="8" type="ORF">DVH24_022889</name>
</gene>
<dbReference type="GO" id="GO:0005654">
    <property type="term" value="C:nucleoplasm"/>
    <property type="evidence" value="ECO:0007669"/>
    <property type="project" value="UniProtKB-SubCell"/>
</dbReference>
<dbReference type="GO" id="GO:0008097">
    <property type="term" value="F:5S rRNA binding"/>
    <property type="evidence" value="ECO:0007669"/>
    <property type="project" value="TreeGrafter"/>
</dbReference>
<dbReference type="InterPro" id="IPR016024">
    <property type="entry name" value="ARM-type_fold"/>
</dbReference>
<dbReference type="STRING" id="3750.A0A498KSS2"/>
<evidence type="ECO:0000313" key="9">
    <source>
        <dbReference type="Proteomes" id="UP000290289"/>
    </source>
</evidence>
<dbReference type="GO" id="GO:0006364">
    <property type="term" value="P:rRNA processing"/>
    <property type="evidence" value="ECO:0007669"/>
    <property type="project" value="TreeGrafter"/>
</dbReference>
<dbReference type="SUPFAM" id="SSF48371">
    <property type="entry name" value="ARM repeat"/>
    <property type="match status" value="1"/>
</dbReference>
<feature type="region of interest" description="Disordered" evidence="7">
    <location>
        <begin position="85"/>
        <end position="117"/>
    </location>
</feature>
<evidence type="ECO:0000256" key="6">
    <source>
        <dbReference type="ARBA" id="ARBA00023242"/>
    </source>
</evidence>
<keyword evidence="9" id="KW-1185">Reference proteome</keyword>
<keyword evidence="5" id="KW-0690">Ribosome biogenesis</keyword>
<dbReference type="GO" id="GO:0000027">
    <property type="term" value="P:ribosomal large subunit assembly"/>
    <property type="evidence" value="ECO:0007669"/>
    <property type="project" value="TreeGrafter"/>
</dbReference>
<dbReference type="Gene3D" id="1.25.10.10">
    <property type="entry name" value="Leucine-rich Repeat Variant"/>
    <property type="match status" value="1"/>
</dbReference>
<feature type="compositionally biased region" description="Basic residues" evidence="7">
    <location>
        <begin position="91"/>
        <end position="100"/>
    </location>
</feature>
<dbReference type="GO" id="GO:0005730">
    <property type="term" value="C:nucleolus"/>
    <property type="evidence" value="ECO:0007669"/>
    <property type="project" value="UniProtKB-SubCell"/>
</dbReference>
<feature type="compositionally biased region" description="Polar residues" evidence="7">
    <location>
        <begin position="426"/>
        <end position="439"/>
    </location>
</feature>
<evidence type="ECO:0000256" key="4">
    <source>
        <dbReference type="ARBA" id="ARBA00018339"/>
    </source>
</evidence>
<evidence type="ECO:0000256" key="2">
    <source>
        <dbReference type="ARBA" id="ARBA00004642"/>
    </source>
</evidence>
<dbReference type="PANTHER" id="PTHR14211:SF7">
    <property type="entry name" value="RIBOSOME BIOGENESIS PROTEIN NOP53"/>
    <property type="match status" value="1"/>
</dbReference>
<evidence type="ECO:0000256" key="3">
    <source>
        <dbReference type="ARBA" id="ARBA00008838"/>
    </source>
</evidence>
<evidence type="ECO:0000256" key="7">
    <source>
        <dbReference type="SAM" id="MobiDB-lite"/>
    </source>
</evidence>
<feature type="region of interest" description="Disordered" evidence="7">
    <location>
        <begin position="211"/>
        <end position="231"/>
    </location>
</feature>
<evidence type="ECO:0000256" key="1">
    <source>
        <dbReference type="ARBA" id="ARBA00004604"/>
    </source>
</evidence>
<dbReference type="InterPro" id="IPR011989">
    <property type="entry name" value="ARM-like"/>
</dbReference>
<sequence length="656" mass="73408">MGKKAKTSRKGKKAWRANISTDDIHDFFEQSTKDALSGGSLASAAAESLFFEDKSKDLSVKRKIEKHRQKVLHVESMLQKNPFVQPVHSSTQKKSKKAHKKVPELMDGSEWSPKGSVSHSGMADLWGYTGDDNKKTKKMKKPSIIPAVEVEPPGSSFNPTFESHQETLAHAVAEEMGKVYKKELGAQPVPLTVPGEAVDEEEMYFLEADEGTDDDMNQENLDENGDAASEKRPLKTKRVTTVVLNKRARRKEQLKKEAEAREAKKLSKEIDGLLLIQLLSLEYAGEDYTLRIALSLGHSLPDIIEEIAKEDEERHKRHLRQVVAKEEKRKSCPPRLGKHKFEPAPIQVLLSEEITGSLRKLKTRLGGSLIASFIFSQKGCSTLVKDRFKSLEKRGLIPPKPNKSKRPIGFRPKNNRKPPDPDPSAFYSSPGVQRRTCSSVPPHRASEESPLRTMRTLASKLTAYSKYYCTRSPVRNAPPRNFSTHNGRDELSLEEEAERKIGWMLKLIFAGTATCVAYNIMPYMGDTLLQQSVSLLTVKDPLFKRMGASRLAQFAVDDERRMKIVEMGGAQELVNMLGAAKDDSTRKEALKALTALSPSDKALGALHQAGAIPVIRSTPDSLENAEIEKYKSGLLRRFQDQRYDFPTADVSRSLDY</sequence>
<dbReference type="Pfam" id="PF07767">
    <property type="entry name" value="Nop53"/>
    <property type="match status" value="2"/>
</dbReference>
<comment type="subcellular location">
    <subcellularLocation>
        <location evidence="1">Nucleus</location>
        <location evidence="1">Nucleolus</location>
    </subcellularLocation>
    <subcellularLocation>
        <location evidence="2">Nucleus</location>
        <location evidence="2">Nucleoplasm</location>
    </subcellularLocation>
</comment>
<keyword evidence="6" id="KW-0539">Nucleus</keyword>
<reference evidence="8 9" key="1">
    <citation type="submission" date="2018-10" db="EMBL/GenBank/DDBJ databases">
        <title>A high-quality apple genome assembly.</title>
        <authorList>
            <person name="Hu J."/>
        </authorList>
    </citation>
    <scope>NUCLEOTIDE SEQUENCE [LARGE SCALE GENOMIC DNA]</scope>
    <source>
        <strain evidence="9">cv. HFTH1</strain>
        <tissue evidence="8">Young leaf</tissue>
    </source>
</reference>
<feature type="region of interest" description="Disordered" evidence="7">
    <location>
        <begin position="394"/>
        <end position="452"/>
    </location>
</feature>
<protein>
    <recommendedName>
        <fullName evidence="4">Ribosome biogenesis protein NOP53</fullName>
    </recommendedName>
</protein>
<comment type="caution">
    <text evidence="8">The sequence shown here is derived from an EMBL/GenBank/DDBJ whole genome shotgun (WGS) entry which is preliminary data.</text>
</comment>
<proteinExistence type="inferred from homology"/>
<dbReference type="Proteomes" id="UP000290289">
    <property type="component" value="Chromosome 1"/>
</dbReference>
<feature type="compositionally biased region" description="Acidic residues" evidence="7">
    <location>
        <begin position="211"/>
        <end position="225"/>
    </location>
</feature>
<name>A0A498KSS2_MALDO</name>
<comment type="similarity">
    <text evidence="3">Belongs to the NOP53 family.</text>
</comment>
<dbReference type="AlphaFoldDB" id="A0A498KSS2"/>
<feature type="compositionally biased region" description="Basic residues" evidence="7">
    <location>
        <begin position="402"/>
        <end position="416"/>
    </location>
</feature>
<dbReference type="PANTHER" id="PTHR14211">
    <property type="entry name" value="GLIOMA SUPPRESSOR CANDIDATE REGION GENE 2"/>
    <property type="match status" value="1"/>
</dbReference>
<evidence type="ECO:0000313" key="8">
    <source>
        <dbReference type="EMBL" id="RXI08745.1"/>
    </source>
</evidence>
<evidence type="ECO:0000256" key="5">
    <source>
        <dbReference type="ARBA" id="ARBA00022517"/>
    </source>
</evidence>
<dbReference type="InterPro" id="IPR011687">
    <property type="entry name" value="Nop53/GLTSCR2"/>
</dbReference>
<organism evidence="8 9">
    <name type="scientific">Malus domestica</name>
    <name type="common">Apple</name>
    <name type="synonym">Pyrus malus</name>
    <dbReference type="NCBI Taxonomy" id="3750"/>
    <lineage>
        <taxon>Eukaryota</taxon>
        <taxon>Viridiplantae</taxon>
        <taxon>Streptophyta</taxon>
        <taxon>Embryophyta</taxon>
        <taxon>Tracheophyta</taxon>
        <taxon>Spermatophyta</taxon>
        <taxon>Magnoliopsida</taxon>
        <taxon>eudicotyledons</taxon>
        <taxon>Gunneridae</taxon>
        <taxon>Pentapetalae</taxon>
        <taxon>rosids</taxon>
        <taxon>fabids</taxon>
        <taxon>Rosales</taxon>
        <taxon>Rosaceae</taxon>
        <taxon>Amygdaloideae</taxon>
        <taxon>Maleae</taxon>
        <taxon>Malus</taxon>
    </lineage>
</organism>
<accession>A0A498KSS2</accession>
<dbReference type="EMBL" id="RDQH01000327">
    <property type="protein sequence ID" value="RXI08745.1"/>
    <property type="molecule type" value="Genomic_DNA"/>
</dbReference>